<dbReference type="InterPro" id="IPR036714">
    <property type="entry name" value="SDH_sf"/>
</dbReference>
<dbReference type="SUPFAM" id="SSF109910">
    <property type="entry name" value="YgfY-like"/>
    <property type="match status" value="1"/>
</dbReference>
<proteinExistence type="inferred from homology"/>
<keyword evidence="5" id="KW-1185">Reference proteome</keyword>
<dbReference type="OrthoDB" id="9807264at2"/>
<dbReference type="Proteomes" id="UP000030960">
    <property type="component" value="Unassembled WGS sequence"/>
</dbReference>
<comment type="similarity">
    <text evidence="1">Belongs to the SdhE FAD assembly factor family.</text>
</comment>
<evidence type="ECO:0000256" key="1">
    <source>
        <dbReference type="ARBA" id="ARBA00008571"/>
    </source>
</evidence>
<evidence type="ECO:0000313" key="4">
    <source>
        <dbReference type="EMBL" id="KHQ51182.1"/>
    </source>
</evidence>
<comment type="caution">
    <text evidence="4">The sequence shown here is derived from an EMBL/GenBank/DDBJ whole genome shotgun (WGS) entry which is preliminary data.</text>
</comment>
<protein>
    <recommendedName>
        <fullName evidence="2">FAD assembly factor SdhE</fullName>
    </recommendedName>
</protein>
<dbReference type="Gene3D" id="1.10.150.250">
    <property type="entry name" value="Flavinator of succinate dehydrogenase"/>
    <property type="match status" value="1"/>
</dbReference>
<dbReference type="PANTHER" id="PTHR12469:SF2">
    <property type="entry name" value="SUCCINATE DEHYDROGENASE ASSEMBLY FACTOR 2, MITOCHONDRIAL"/>
    <property type="match status" value="1"/>
</dbReference>
<dbReference type="PANTHER" id="PTHR12469">
    <property type="entry name" value="PROTEIN EMI5 HOMOLOG, MITOCHONDRIAL"/>
    <property type="match status" value="1"/>
</dbReference>
<gene>
    <name evidence="4" type="ORF">OA50_04213</name>
</gene>
<name>A0A0B3RT33_9RHOB</name>
<accession>A0A225PFI2</accession>
<dbReference type="PATRIC" id="fig|1515334.3.peg.4250"/>
<dbReference type="Pfam" id="PF03937">
    <property type="entry name" value="Sdh5"/>
    <property type="match status" value="1"/>
</dbReference>
<evidence type="ECO:0000256" key="3">
    <source>
        <dbReference type="ARBA" id="ARBA00023186"/>
    </source>
</evidence>
<dbReference type="STRING" id="561184.SAMN05216376_12014"/>
<accession>A0A225Q7R5</accession>
<dbReference type="GO" id="GO:0006099">
    <property type="term" value="P:tricarboxylic acid cycle"/>
    <property type="evidence" value="ECO:0007669"/>
    <property type="project" value="TreeGrafter"/>
</dbReference>
<sequence>MTTGPGESRETRLRRLRMRSMRRGTKEMDILLIRFAEARLDALDAAELDAYEALLAENDQDLYQWISGQRPAPETHAPMISEITRVAANG</sequence>
<dbReference type="InterPro" id="IPR005631">
    <property type="entry name" value="SDH"/>
</dbReference>
<dbReference type="RefSeq" id="WP_043144934.1">
    <property type="nucleotide sequence ID" value="NZ_AP022337.1"/>
</dbReference>
<evidence type="ECO:0000313" key="5">
    <source>
        <dbReference type="Proteomes" id="UP000030960"/>
    </source>
</evidence>
<keyword evidence="3" id="KW-0143">Chaperone</keyword>
<evidence type="ECO:0000256" key="2">
    <source>
        <dbReference type="ARBA" id="ARBA00019418"/>
    </source>
</evidence>
<organism evidence="4 5">
    <name type="scientific">Mameliella alba</name>
    <dbReference type="NCBI Taxonomy" id="561184"/>
    <lineage>
        <taxon>Bacteria</taxon>
        <taxon>Pseudomonadati</taxon>
        <taxon>Pseudomonadota</taxon>
        <taxon>Alphaproteobacteria</taxon>
        <taxon>Rhodobacterales</taxon>
        <taxon>Roseobacteraceae</taxon>
        <taxon>Mameliella</taxon>
    </lineage>
</organism>
<reference evidence="4 5" key="1">
    <citation type="submission" date="2014-10" db="EMBL/GenBank/DDBJ databases">
        <title>Genome sequence of Ponticoccus sp. strain UMTAT08 isolated from clonal culture of toxic dinoflagellate Alexandrium tamiyavanichii.</title>
        <authorList>
            <person name="Gan H.Y."/>
            <person name="Muhd D.-D."/>
            <person name="Mohd Noor M.E."/>
            <person name="Yeong Y.S."/>
            <person name="Usup G."/>
        </authorList>
    </citation>
    <scope>NUCLEOTIDE SEQUENCE [LARGE SCALE GENOMIC DNA]</scope>
    <source>
        <strain evidence="4 5">UMTAT08</strain>
    </source>
</reference>
<dbReference type="AlphaFoldDB" id="A0A0B3RT33"/>
<dbReference type="GeneID" id="66503686"/>
<accession>A0A0B3RT33</accession>
<dbReference type="EMBL" id="JSUQ01000019">
    <property type="protein sequence ID" value="KHQ51182.1"/>
    <property type="molecule type" value="Genomic_DNA"/>
</dbReference>